<dbReference type="InterPro" id="IPR027417">
    <property type="entry name" value="P-loop_NTPase"/>
</dbReference>
<dbReference type="InterPro" id="IPR011009">
    <property type="entry name" value="Kinase-like_dom_sf"/>
</dbReference>
<evidence type="ECO:0000259" key="1">
    <source>
        <dbReference type="PROSITE" id="PS50011"/>
    </source>
</evidence>
<dbReference type="Pfam" id="PF00069">
    <property type="entry name" value="Pkinase"/>
    <property type="match status" value="1"/>
</dbReference>
<dbReference type="InterPro" id="IPR053159">
    <property type="entry name" value="Hybrid_Histidine_Kinase"/>
</dbReference>
<dbReference type="CDD" id="cd14014">
    <property type="entry name" value="STKc_PknB_like"/>
    <property type="match status" value="1"/>
</dbReference>
<feature type="non-terminal residue" evidence="2">
    <location>
        <position position="1"/>
    </location>
</feature>
<dbReference type="EMBL" id="AZHW01000860">
    <property type="protein sequence ID" value="ETW95894.1"/>
    <property type="molecule type" value="Genomic_DNA"/>
</dbReference>
<reference evidence="2 3" key="1">
    <citation type="journal article" date="2014" name="Nature">
        <title>An environmental bacterial taxon with a large and distinct metabolic repertoire.</title>
        <authorList>
            <person name="Wilson M.C."/>
            <person name="Mori T."/>
            <person name="Ruckert C."/>
            <person name="Uria A.R."/>
            <person name="Helf M.J."/>
            <person name="Takada K."/>
            <person name="Gernert C."/>
            <person name="Steffens U.A."/>
            <person name="Heycke N."/>
            <person name="Schmitt S."/>
            <person name="Rinke C."/>
            <person name="Helfrich E.J."/>
            <person name="Brachmann A.O."/>
            <person name="Gurgui C."/>
            <person name="Wakimoto T."/>
            <person name="Kracht M."/>
            <person name="Crusemann M."/>
            <person name="Hentschel U."/>
            <person name="Abe I."/>
            <person name="Matsunaga S."/>
            <person name="Kalinowski J."/>
            <person name="Takeyama H."/>
            <person name="Piel J."/>
        </authorList>
    </citation>
    <scope>NUCLEOTIDE SEQUENCE [LARGE SCALE GENOMIC DNA]</scope>
    <source>
        <strain evidence="3">TSY1</strain>
    </source>
</reference>
<accession>W4LD90</accession>
<dbReference type="SUPFAM" id="SSF52540">
    <property type="entry name" value="P-loop containing nucleoside triphosphate hydrolases"/>
    <property type="match status" value="1"/>
</dbReference>
<protein>
    <recommendedName>
        <fullName evidence="1">Protein kinase domain-containing protein</fullName>
    </recommendedName>
</protein>
<dbReference type="Gene3D" id="3.40.50.300">
    <property type="entry name" value="P-loop containing nucleotide triphosphate hydrolases"/>
    <property type="match status" value="1"/>
</dbReference>
<evidence type="ECO:0000313" key="2">
    <source>
        <dbReference type="EMBL" id="ETW95894.1"/>
    </source>
</evidence>
<feature type="domain" description="Protein kinase" evidence="1">
    <location>
        <begin position="1"/>
        <end position="185"/>
    </location>
</feature>
<evidence type="ECO:0000313" key="3">
    <source>
        <dbReference type="Proteomes" id="UP000019141"/>
    </source>
</evidence>
<dbReference type="GO" id="GO:0005524">
    <property type="term" value="F:ATP binding"/>
    <property type="evidence" value="ECO:0007669"/>
    <property type="project" value="InterPro"/>
</dbReference>
<dbReference type="PANTHER" id="PTHR43642:SF1">
    <property type="entry name" value="HYBRID SIGNAL TRANSDUCTION HISTIDINE KINASE G"/>
    <property type="match status" value="1"/>
</dbReference>
<gene>
    <name evidence="2" type="ORF">ETSY1_28755</name>
</gene>
<dbReference type="Gene3D" id="1.10.510.10">
    <property type="entry name" value="Transferase(Phosphotransferase) domain 1"/>
    <property type="match status" value="1"/>
</dbReference>
<name>W4LD90_ENTF1</name>
<proteinExistence type="predicted"/>
<dbReference type="PANTHER" id="PTHR43642">
    <property type="entry name" value="HYBRID SIGNAL TRANSDUCTION HISTIDINE KINASE G"/>
    <property type="match status" value="1"/>
</dbReference>
<feature type="non-terminal residue" evidence="2">
    <location>
        <position position="845"/>
    </location>
</feature>
<comment type="caution">
    <text evidence="2">The sequence shown here is derived from an EMBL/GenBank/DDBJ whole genome shotgun (WGS) entry which is preliminary data.</text>
</comment>
<organism evidence="2 3">
    <name type="scientific">Entotheonella factor</name>
    <dbReference type="NCBI Taxonomy" id="1429438"/>
    <lineage>
        <taxon>Bacteria</taxon>
        <taxon>Pseudomonadati</taxon>
        <taxon>Nitrospinota/Tectimicrobiota group</taxon>
        <taxon>Candidatus Tectimicrobiota</taxon>
        <taxon>Candidatus Entotheonellia</taxon>
        <taxon>Candidatus Entotheonellales</taxon>
        <taxon>Candidatus Entotheonellaceae</taxon>
        <taxon>Candidatus Entotheonella</taxon>
    </lineage>
</organism>
<dbReference type="InterPro" id="IPR041664">
    <property type="entry name" value="AAA_16"/>
</dbReference>
<dbReference type="PROSITE" id="PS50011">
    <property type="entry name" value="PROTEIN_KINASE_DOM"/>
    <property type="match status" value="1"/>
</dbReference>
<dbReference type="Proteomes" id="UP000019141">
    <property type="component" value="Unassembled WGS sequence"/>
</dbReference>
<dbReference type="SUPFAM" id="SSF56112">
    <property type="entry name" value="Protein kinase-like (PK-like)"/>
    <property type="match status" value="1"/>
</dbReference>
<dbReference type="HOGENOM" id="CLU_008667_0_0_7"/>
<sequence length="845" mass="93637">CVPTPGEPLKTAFVNHRQSLKNLLTLAIAIAQRLDALHQANIIHKDLNPNNIIVDPETLSPTIIDFGIAAQLDLKTSHLSPPEQLEGTLPYMSPEQTGRMSRPIDYRTDFYALGITLYEMLTGHLPFEASDALGWVHAHLAGQPTPIGKHNADVPPMLVAIVDKLMAKNPDDRYQSAYGLTHDLYTCLSEWNHSGRIAPFELAQQDVSTQFKILDKLYGRAPQIACLMDGFDQVCEGATALATISGFSGIGKSSIIDELIAPMAQRRALFVSGKCDQRHRDIPYAPMLEAFRSLFRQLLAQSNEQVETWRQRILDAVGANGKLLIDLIPEAEHLLGPQPELADLEAARSRNRFHLVFEHFVQVVAQAEHPLVIFLDDLQWVDSATLAVVKGWLEASHIGALYVIGAYRDNEVDSGHALPMMLSEIERAGAEPIHIQVDPLTRHDVADLLADALKHPTEQVMPLAALIMLRTSGNPFFIKAFLTELHRDGLIAFDHLGRCWRWDEASIQQHQMADNVVDLMVDKIQRLSPEAQQTLAIASCIGYRFTLLLLASLSTIPAEVIYDHLYACIAQGFIVPLGPLLRPDGEKIPELAFAFAHDRIQQAAYSLVSAADRPVMHRQIGEFLIYHLSEAQQDEQTFEIVNHLNLGADPSASNGPQTPCAPAPHLTLAQWNLRAGRKALTSVAYGPALAYFTAGQRHLPVTAWQSHYELTLGIHTGIVESTYLCDQIEMLDEYATIVLDQARTDLDKIPIYLALIQASKAQTQNHEAVRIGLEALSLFGITFPENVSKSDEDCIWEKVNEILKGRSIEDLANMPITNNPEIKACIDILSKVVTAAWVFNLVSGH</sequence>
<dbReference type="SMART" id="SM00220">
    <property type="entry name" value="S_TKc"/>
    <property type="match status" value="1"/>
</dbReference>
<dbReference type="Pfam" id="PF13191">
    <property type="entry name" value="AAA_16"/>
    <property type="match status" value="1"/>
</dbReference>
<dbReference type="AlphaFoldDB" id="W4LD90"/>
<keyword evidence="3" id="KW-1185">Reference proteome</keyword>
<dbReference type="GO" id="GO:0004672">
    <property type="term" value="F:protein kinase activity"/>
    <property type="evidence" value="ECO:0007669"/>
    <property type="project" value="InterPro"/>
</dbReference>
<dbReference type="InterPro" id="IPR000719">
    <property type="entry name" value="Prot_kinase_dom"/>
</dbReference>